<proteinExistence type="predicted"/>
<reference evidence="3" key="1">
    <citation type="journal article" date="2023" name="Front. Mar. Sci.">
        <title>A new Merluccius polli reference genome to investigate the effects of global change in West African waters.</title>
        <authorList>
            <person name="Mateo J.L."/>
            <person name="Blanco-Fernandez C."/>
            <person name="Garcia-Vazquez E."/>
            <person name="Machado-Schiaffino G."/>
        </authorList>
    </citation>
    <scope>NUCLEOTIDE SEQUENCE</scope>
    <source>
        <strain evidence="3">C29</strain>
        <tissue evidence="3">Fin</tissue>
    </source>
</reference>
<feature type="domain" description="CxC3 like cysteine cluster" evidence="2">
    <location>
        <begin position="188"/>
        <end position="261"/>
    </location>
</feature>
<keyword evidence="1" id="KW-0175">Coiled coil</keyword>
<gene>
    <name evidence="3" type="ORF">N1851_019355</name>
</gene>
<evidence type="ECO:0000313" key="3">
    <source>
        <dbReference type="EMBL" id="KAK0142708.1"/>
    </source>
</evidence>
<organism evidence="3 4">
    <name type="scientific">Merluccius polli</name>
    <name type="common">Benguela hake</name>
    <name type="synonym">Merluccius cadenati</name>
    <dbReference type="NCBI Taxonomy" id="89951"/>
    <lineage>
        <taxon>Eukaryota</taxon>
        <taxon>Metazoa</taxon>
        <taxon>Chordata</taxon>
        <taxon>Craniata</taxon>
        <taxon>Vertebrata</taxon>
        <taxon>Euteleostomi</taxon>
        <taxon>Actinopterygii</taxon>
        <taxon>Neopterygii</taxon>
        <taxon>Teleostei</taxon>
        <taxon>Neoteleostei</taxon>
        <taxon>Acanthomorphata</taxon>
        <taxon>Zeiogadaria</taxon>
        <taxon>Gadariae</taxon>
        <taxon>Gadiformes</taxon>
        <taxon>Gadoidei</taxon>
        <taxon>Merlucciidae</taxon>
        <taxon>Merluccius</taxon>
    </lineage>
</organism>
<name>A0AA47MLS4_MERPO</name>
<comment type="caution">
    <text evidence="3">The sequence shown here is derived from an EMBL/GenBank/DDBJ whole genome shotgun (WGS) entry which is preliminary data.</text>
</comment>
<dbReference type="InterPro" id="IPR040521">
    <property type="entry name" value="KDZ"/>
</dbReference>
<sequence>MSTNPHWKRVRHTTGNADQALDFKFRVMDLITISVAPKEASASFESAEEVPTVTQDTRCQYVFDTEMQSLKDILTTANVQNMEEQPSTSTSWRLRQSAAQDEWRKARSHHLNCLLSCNEVPKRKCCHCTSPAIIRCRDCMPEEWLCMECDIHIHFKLTLHNRESCIDGIYKPIEPTVCCIEKDGTYCLVNQGRYDLHMPKLLCRLCLAQWTPDRSDLIKSGYWPATVNAETFSVDVFSTFEEMKTVAPSLSRQAFLRMLERRTSHFGRAGKIHGDVFQRSFMEYTFCQFQCDKMACVKQFTCPAFTPNMLALCADGNRKQYRFRQSKGSEEPYFDGTFIAKDCDVHHFVEDVQSKMKSTAGRGMCGASRWSAARETARRANNLDEEGLEVVVCRHGVLLKALNMYRGEIFAYPLFLQKELQAATNGQFYCTDIACKYWPYLEKLAVSMVDLRPLLEMRPFLSVMHAKAHSTKCEITWSGRNQEGAGTTAGEEVEMVNSYLSRSALTTKYMTKSARNDMLTIHAIGWNRRKQDGLHLALSSRYVKVLTRCHVTKLTNNISSTFQKAQEESQRLEGLSRELGCPENMVQQWVHDVKQWAADDSLGTQRDDQQNLQQSIEQMFLSVHQKKASLYTQTDSNKIRHLRRRKLREEKKKLLETIKLYNEQVSNEEQIDVVKVESRLSVVGGDTGADLIWPWEVHSSESSNILTKKKIFDAYVKNEASGRKGHCGSLSEVGHRGLQCLLQKRLADVDEKFQLVCASYSQALGPNAASLLEDWPQEIPECQTELDESSDDSDFEAL</sequence>
<protein>
    <recommendedName>
        <fullName evidence="2">CxC3 like cysteine cluster domain-containing protein</fullName>
    </recommendedName>
</protein>
<evidence type="ECO:0000259" key="2">
    <source>
        <dbReference type="Pfam" id="PF18804"/>
    </source>
</evidence>
<dbReference type="PANTHER" id="PTHR33104:SF2">
    <property type="entry name" value="CXC3 LIKE CYSTEINE CLUSTER DOMAIN-CONTAINING PROTEIN"/>
    <property type="match status" value="1"/>
</dbReference>
<accession>A0AA47MLS4</accession>
<dbReference type="Pfam" id="PF18804">
    <property type="entry name" value="CxC3"/>
    <property type="match status" value="1"/>
</dbReference>
<keyword evidence="4" id="KW-1185">Reference proteome</keyword>
<evidence type="ECO:0000313" key="4">
    <source>
        <dbReference type="Proteomes" id="UP001174136"/>
    </source>
</evidence>
<dbReference type="CDD" id="cd19757">
    <property type="entry name" value="Bbox1"/>
    <property type="match status" value="1"/>
</dbReference>
<evidence type="ECO:0000256" key="1">
    <source>
        <dbReference type="SAM" id="Coils"/>
    </source>
</evidence>
<dbReference type="PANTHER" id="PTHR33104">
    <property type="entry name" value="SI:DKEY-29D5.2"/>
    <property type="match status" value="1"/>
</dbReference>
<dbReference type="AlphaFoldDB" id="A0AA47MLS4"/>
<feature type="coiled-coil region" evidence="1">
    <location>
        <begin position="644"/>
        <end position="671"/>
    </location>
</feature>
<dbReference type="Pfam" id="PF18758">
    <property type="entry name" value="KDZ"/>
    <property type="match status" value="1"/>
</dbReference>
<dbReference type="InterPro" id="IPR040564">
    <property type="entry name" value="CxC3-like"/>
</dbReference>
<dbReference type="EMBL" id="JAOPHQ010003498">
    <property type="protein sequence ID" value="KAK0142708.1"/>
    <property type="molecule type" value="Genomic_DNA"/>
</dbReference>
<dbReference type="Proteomes" id="UP001174136">
    <property type="component" value="Unassembled WGS sequence"/>
</dbReference>